<gene>
    <name evidence="3" type="ORF">TCIL3000_8_6100</name>
</gene>
<feature type="region of interest" description="Disordered" evidence="2">
    <location>
        <begin position="1"/>
        <end position="27"/>
    </location>
</feature>
<sequence>MESHATEGAETDRQHQEDASPVSEAAEVAREKVSALLDENMRLQAKTLQLQDQVAELRRQLLSEKAERQGLGAELSEVRESLHLSRNQLDQQKREKSELSLQLCSAKAEKEELEERLSEAWNNVASIQQAANEKDAVNKSLHDTIDCEKREHDAQKVLMSALVAQLSSLENQLVAGSYAEDQQRRLNEETLQNVEGEILRFSQILEELADNIGAPVGVNMLLERHRELPQLHLAVDEGVVTTAADAAVGREVLNISTKSESFSTVGTRLLGPAYQALKYLKKSLQQQLYERHNLQQEQRVLEAHIDSLKEEIRQVCNDCDGVRERLMRSESQRARAEASLHELRQLHEEEKAQMTATRHQLAKLLQCMDDWYMIEHCISDNMQEMTQLRHDVEESRRLHEQYVMHREEEVDDLVNSHQQDVQEQKRQLERLRRECERYKRAAAVSGSSNTFISPAGLVSIEAEDSTAIAPKEQVVGRDVIQEKYDELKRYVEMELEPLINEQAKVVKKEKQRVDELSRLNDELQLELKLFSGVRGRGISSGGNKEAGNELSMFEAFILVLRVLSGMLTDMREMTQQRKALMRYIIAYEGRYGTLNDGNASPCPHPLLCFRKAVVAVLAANRLVAIHKSSWHYSGKGIPNSPYGDVVLLATRGTLTRPPDMRIRLPQETCCIARGGLVRLPFHQVLYPGNEEGVLQTLKSKGYATFVMEQELQHILRLPPVPRDVKGEAASQSYTIRSLVDSLVAFVTVPSALRPPRNFQQPTLWQGLTKGLRAVQATRPLQTQQRCRQQGLQRLPPRPPSVVVRPPPQSYNSLNDAAAVVSSQSDTTYGCWPGGGGRGSEVGPRELPSSLLQPSSLREPRSGVEKVYHIPSVGSYPVPQPLSDDSHNDESLEEALRLSLIRDVQESSGLQESQLGEGFASHILGVIQALDQRVTGALERSSKVRLRR</sequence>
<evidence type="ECO:0000256" key="2">
    <source>
        <dbReference type="SAM" id="MobiDB-lite"/>
    </source>
</evidence>
<organism evidence="3">
    <name type="scientific">Trypanosoma congolense (strain IL3000)</name>
    <dbReference type="NCBI Taxonomy" id="1068625"/>
    <lineage>
        <taxon>Eukaryota</taxon>
        <taxon>Discoba</taxon>
        <taxon>Euglenozoa</taxon>
        <taxon>Kinetoplastea</taxon>
        <taxon>Metakinetoplastina</taxon>
        <taxon>Trypanosomatida</taxon>
        <taxon>Trypanosomatidae</taxon>
        <taxon>Trypanosoma</taxon>
        <taxon>Nannomonas</taxon>
    </lineage>
</organism>
<feature type="compositionally biased region" description="Basic and acidic residues" evidence="2">
    <location>
        <begin position="1"/>
        <end position="18"/>
    </location>
</feature>
<dbReference type="EMBL" id="HE575321">
    <property type="protein sequence ID" value="CCC92383.1"/>
    <property type="molecule type" value="Genomic_DNA"/>
</dbReference>
<protein>
    <submittedName>
        <fullName evidence="3">Uncharacterized protein TCIL3000_8_6100</fullName>
    </submittedName>
</protein>
<name>G0USM0_TRYCI</name>
<reference evidence="3" key="1">
    <citation type="journal article" date="2012" name="Proc. Natl. Acad. Sci. U.S.A.">
        <title>Antigenic diversity is generated by distinct evolutionary mechanisms in African trypanosome species.</title>
        <authorList>
            <person name="Jackson A.P."/>
            <person name="Berry A."/>
            <person name="Aslett M."/>
            <person name="Allison H.C."/>
            <person name="Burton P."/>
            <person name="Vavrova-Anderson J."/>
            <person name="Brown R."/>
            <person name="Browne H."/>
            <person name="Corton N."/>
            <person name="Hauser H."/>
            <person name="Gamble J."/>
            <person name="Gilderthorp R."/>
            <person name="Marcello L."/>
            <person name="McQuillan J."/>
            <person name="Otto T.D."/>
            <person name="Quail M.A."/>
            <person name="Sanders M.J."/>
            <person name="van Tonder A."/>
            <person name="Ginger M.L."/>
            <person name="Field M.C."/>
            <person name="Barry J.D."/>
            <person name="Hertz-Fowler C."/>
            <person name="Berriman M."/>
        </authorList>
    </citation>
    <scope>NUCLEOTIDE SEQUENCE</scope>
    <source>
        <strain evidence="3">IL3000</strain>
    </source>
</reference>
<feature type="coiled-coil region" evidence="1">
    <location>
        <begin position="499"/>
        <end position="526"/>
    </location>
</feature>
<feature type="coiled-coil region" evidence="1">
    <location>
        <begin position="414"/>
        <end position="441"/>
    </location>
</feature>
<feature type="region of interest" description="Disordered" evidence="2">
    <location>
        <begin position="779"/>
        <end position="800"/>
    </location>
</feature>
<accession>G0USM0</accession>
<dbReference type="VEuPathDB" id="TriTrypDB:TcIL3000_8_6100"/>
<feature type="region of interest" description="Disordered" evidence="2">
    <location>
        <begin position="828"/>
        <end position="859"/>
    </location>
</feature>
<feature type="coiled-coil region" evidence="1">
    <location>
        <begin position="291"/>
        <end position="360"/>
    </location>
</feature>
<evidence type="ECO:0000256" key="1">
    <source>
        <dbReference type="SAM" id="Coils"/>
    </source>
</evidence>
<dbReference type="PANTHER" id="PTHR23159:SF31">
    <property type="entry name" value="CENTROSOME-ASSOCIATED PROTEIN CEP250 ISOFORM X1"/>
    <property type="match status" value="1"/>
</dbReference>
<feature type="compositionally biased region" description="Low complexity" evidence="2">
    <location>
        <begin position="840"/>
        <end position="856"/>
    </location>
</feature>
<keyword evidence="1" id="KW-0175">Coiled coil</keyword>
<feature type="compositionally biased region" description="Low complexity" evidence="2">
    <location>
        <begin position="779"/>
        <end position="794"/>
    </location>
</feature>
<dbReference type="PANTHER" id="PTHR23159">
    <property type="entry name" value="CENTROSOMAL PROTEIN 2"/>
    <property type="match status" value="1"/>
</dbReference>
<evidence type="ECO:0000313" key="3">
    <source>
        <dbReference type="EMBL" id="CCC92383.1"/>
    </source>
</evidence>
<dbReference type="AlphaFoldDB" id="G0USM0"/>
<proteinExistence type="predicted"/>